<dbReference type="Proteomes" id="UP001500729">
    <property type="component" value="Unassembled WGS sequence"/>
</dbReference>
<comment type="subcellular location">
    <subcellularLocation>
        <location evidence="2">Cell membrane</location>
        <topology evidence="2">Single-pass type II membrane protein</topology>
    </subcellularLocation>
    <subcellularLocation>
        <location evidence="6">Membrane</location>
        <topology evidence="6">Single-pass type II membrane protein</topology>
    </subcellularLocation>
</comment>
<comment type="catalytic activity">
    <reaction evidence="1 6">
        <text>Cleavage of hydrophobic, N-terminal signal or leader sequences from secreted and periplasmic proteins.</text>
        <dbReference type="EC" id="3.4.21.89"/>
    </reaction>
</comment>
<keyword evidence="6" id="KW-0812">Transmembrane</keyword>
<dbReference type="CDD" id="cd06530">
    <property type="entry name" value="S26_SPase_I"/>
    <property type="match status" value="1"/>
</dbReference>
<dbReference type="Pfam" id="PF10502">
    <property type="entry name" value="Peptidase_S26"/>
    <property type="match status" value="1"/>
</dbReference>
<keyword evidence="6" id="KW-0472">Membrane</keyword>
<evidence type="ECO:0000256" key="1">
    <source>
        <dbReference type="ARBA" id="ARBA00000677"/>
    </source>
</evidence>
<keyword evidence="6" id="KW-1133">Transmembrane helix</keyword>
<dbReference type="EMBL" id="BAAAGS010000001">
    <property type="protein sequence ID" value="GAA0506900.1"/>
    <property type="molecule type" value="Genomic_DNA"/>
</dbReference>
<accession>A0ABN1BWQ8</accession>
<dbReference type="InterPro" id="IPR000223">
    <property type="entry name" value="Pept_S26A_signal_pept_1"/>
</dbReference>
<evidence type="ECO:0000256" key="3">
    <source>
        <dbReference type="ARBA" id="ARBA00009370"/>
    </source>
</evidence>
<feature type="region of interest" description="Disordered" evidence="7">
    <location>
        <begin position="1"/>
        <end position="38"/>
    </location>
</feature>
<evidence type="ECO:0000256" key="7">
    <source>
        <dbReference type="SAM" id="MobiDB-lite"/>
    </source>
</evidence>
<evidence type="ECO:0000313" key="9">
    <source>
        <dbReference type="EMBL" id="GAA0506900.1"/>
    </source>
</evidence>
<comment type="similarity">
    <text evidence="3 6">Belongs to the peptidase S26 family.</text>
</comment>
<feature type="transmembrane region" description="Helical" evidence="6">
    <location>
        <begin position="48"/>
        <end position="71"/>
    </location>
</feature>
<evidence type="ECO:0000256" key="5">
    <source>
        <dbReference type="ARBA" id="ARBA00022801"/>
    </source>
</evidence>
<proteinExistence type="inferred from homology"/>
<comment type="caution">
    <text evidence="9">The sequence shown here is derived from an EMBL/GenBank/DDBJ whole genome shotgun (WGS) entry which is preliminary data.</text>
</comment>
<dbReference type="PRINTS" id="PR00727">
    <property type="entry name" value="LEADERPTASE"/>
</dbReference>
<dbReference type="EC" id="3.4.21.89" evidence="4 6"/>
<name>A0ABN1BWQ8_SACER</name>
<dbReference type="Gene3D" id="2.10.109.10">
    <property type="entry name" value="Umud Fragment, subunit A"/>
    <property type="match status" value="1"/>
</dbReference>
<evidence type="ECO:0000259" key="8">
    <source>
        <dbReference type="Pfam" id="PF10502"/>
    </source>
</evidence>
<dbReference type="InterPro" id="IPR019533">
    <property type="entry name" value="Peptidase_S26"/>
</dbReference>
<dbReference type="SUPFAM" id="SSF51306">
    <property type="entry name" value="LexA/Signal peptidase"/>
    <property type="match status" value="1"/>
</dbReference>
<evidence type="ECO:0000256" key="2">
    <source>
        <dbReference type="ARBA" id="ARBA00004401"/>
    </source>
</evidence>
<dbReference type="PANTHER" id="PTHR43390:SF1">
    <property type="entry name" value="CHLOROPLAST PROCESSING PEPTIDASE"/>
    <property type="match status" value="1"/>
</dbReference>
<gene>
    <name evidence="9" type="primary">lepB</name>
    <name evidence="9" type="ORF">GCM10009533_02060</name>
</gene>
<dbReference type="NCBIfam" id="TIGR02227">
    <property type="entry name" value="sigpep_I_bact"/>
    <property type="match status" value="1"/>
</dbReference>
<keyword evidence="10" id="KW-1185">Reference proteome</keyword>
<dbReference type="PANTHER" id="PTHR43390">
    <property type="entry name" value="SIGNAL PEPTIDASE I"/>
    <property type="match status" value="1"/>
</dbReference>
<protein>
    <recommendedName>
        <fullName evidence="4 6">Signal peptidase I</fullName>
        <ecNumber evidence="4 6">3.4.21.89</ecNumber>
    </recommendedName>
</protein>
<feature type="compositionally biased region" description="Basic and acidic residues" evidence="7">
    <location>
        <begin position="18"/>
        <end position="29"/>
    </location>
</feature>
<evidence type="ECO:0000313" key="10">
    <source>
        <dbReference type="Proteomes" id="UP001500729"/>
    </source>
</evidence>
<evidence type="ECO:0000256" key="6">
    <source>
        <dbReference type="RuleBase" id="RU362042"/>
    </source>
</evidence>
<dbReference type="InterPro" id="IPR019758">
    <property type="entry name" value="Pept_S26A_signal_pept_1_CS"/>
</dbReference>
<organism evidence="9 10">
    <name type="scientific">Saccharopolyspora erythraea</name>
    <name type="common">Streptomyces erythraeus</name>
    <dbReference type="NCBI Taxonomy" id="1836"/>
    <lineage>
        <taxon>Bacteria</taxon>
        <taxon>Bacillati</taxon>
        <taxon>Actinomycetota</taxon>
        <taxon>Actinomycetes</taxon>
        <taxon>Pseudonocardiales</taxon>
        <taxon>Pseudonocardiaceae</taxon>
        <taxon>Saccharopolyspora</taxon>
    </lineage>
</organism>
<dbReference type="PROSITE" id="PS00761">
    <property type="entry name" value="SPASE_I_3"/>
    <property type="match status" value="1"/>
</dbReference>
<keyword evidence="5 6" id="KW-0378">Hydrolase</keyword>
<dbReference type="RefSeq" id="WP_009943622.1">
    <property type="nucleotide sequence ID" value="NZ_BAAAGS010000001.1"/>
</dbReference>
<keyword evidence="6" id="KW-0645">Protease</keyword>
<feature type="domain" description="Peptidase S26" evidence="8">
    <location>
        <begin position="47"/>
        <end position="247"/>
    </location>
</feature>
<reference evidence="9 10" key="1">
    <citation type="journal article" date="2019" name="Int. J. Syst. Evol. Microbiol.">
        <title>The Global Catalogue of Microorganisms (GCM) 10K type strain sequencing project: providing services to taxonomists for standard genome sequencing and annotation.</title>
        <authorList>
            <consortium name="The Broad Institute Genomics Platform"/>
            <consortium name="The Broad Institute Genome Sequencing Center for Infectious Disease"/>
            <person name="Wu L."/>
            <person name="Ma J."/>
        </authorList>
    </citation>
    <scope>NUCLEOTIDE SEQUENCE [LARGE SCALE GENOMIC DNA]</scope>
    <source>
        <strain evidence="9 10">JCM 10303</strain>
    </source>
</reference>
<evidence type="ECO:0000256" key="4">
    <source>
        <dbReference type="ARBA" id="ARBA00013208"/>
    </source>
</evidence>
<dbReference type="InterPro" id="IPR036286">
    <property type="entry name" value="LexA/Signal_pep-like_sf"/>
</dbReference>
<sequence length="306" mass="33645">MADVMRSTGPDEDPQGGEEPRATPEERPARRWRSSGKQQKKGSFWRELPILIVTALALTVLIQAFLARVYVIPSQSMEQTLHGCTGCNNDRVLVDKVSYRFGDPEPGDVVVFRGPQAWVQNEFHVPEDTNPVVQFFQGAASLIGFGSPDEKDFVKRVIATEGQTVECCDPQNRVMVDGRPLNEPYIYWEPGRGNEQQEFQSVTVPPGHLWVMGDNRNDSSDSRFQGGGGVSGAVPVDNVIGKAQVIVLPPTRWQAIPEPNPQADALGAPAWQAGLPVGAGFAAAFPVVWAGRRLVRVVNLRSRERH</sequence>